<dbReference type="OrthoDB" id="1907165at2"/>
<dbReference type="Gene3D" id="2.40.50.230">
    <property type="entry name" value="Gp5 N-terminal domain"/>
    <property type="match status" value="1"/>
</dbReference>
<feature type="domain" description="Putative type VI secretion system Rhs element associated Vgr" evidence="3">
    <location>
        <begin position="564"/>
        <end position="669"/>
    </location>
</feature>
<feature type="compositionally biased region" description="Polar residues" evidence="1">
    <location>
        <begin position="269"/>
        <end position="284"/>
    </location>
</feature>
<dbReference type="Gene3D" id="4.10.220.110">
    <property type="match status" value="1"/>
</dbReference>
<organism evidence="4 5">
    <name type="scientific">Paraburkholderia eburnea</name>
    <dbReference type="NCBI Taxonomy" id="1189126"/>
    <lineage>
        <taxon>Bacteria</taxon>
        <taxon>Pseudomonadati</taxon>
        <taxon>Pseudomonadota</taxon>
        <taxon>Betaproteobacteria</taxon>
        <taxon>Burkholderiales</taxon>
        <taxon>Burkholderiaceae</taxon>
        <taxon>Paraburkholderia</taxon>
    </lineage>
</organism>
<dbReference type="InterPro" id="IPR006533">
    <property type="entry name" value="T6SS_Vgr_RhsGE"/>
</dbReference>
<feature type="compositionally biased region" description="Polar residues" evidence="1">
    <location>
        <begin position="397"/>
        <end position="413"/>
    </location>
</feature>
<dbReference type="EMBL" id="PQGA01000006">
    <property type="protein sequence ID" value="POR51641.1"/>
    <property type="molecule type" value="Genomic_DNA"/>
</dbReference>
<dbReference type="Pfam" id="PF13296">
    <property type="entry name" value="T6SS_Vgr"/>
    <property type="match status" value="1"/>
</dbReference>
<evidence type="ECO:0000256" key="1">
    <source>
        <dbReference type="SAM" id="MobiDB-lite"/>
    </source>
</evidence>
<dbReference type="InterPro" id="IPR028244">
    <property type="entry name" value="T6SS_Rhs_Vgr_dom"/>
</dbReference>
<dbReference type="RefSeq" id="WP_103704881.1">
    <property type="nucleotide sequence ID" value="NZ_PQGA01000006.1"/>
</dbReference>
<gene>
    <name evidence="4" type="ORF">B0G62_106175</name>
</gene>
<name>A0A2S4MAG6_9BURK</name>
<dbReference type="Gene3D" id="3.55.50.10">
    <property type="entry name" value="Baseplate protein-like domains"/>
    <property type="match status" value="1"/>
</dbReference>
<keyword evidence="5" id="KW-1185">Reference proteome</keyword>
<dbReference type="Pfam" id="PF10106">
    <property type="entry name" value="DUF2345"/>
    <property type="match status" value="1"/>
</dbReference>
<evidence type="ECO:0000313" key="5">
    <source>
        <dbReference type="Proteomes" id="UP000237381"/>
    </source>
</evidence>
<feature type="compositionally biased region" description="Basic and acidic residues" evidence="1">
    <location>
        <begin position="293"/>
        <end position="308"/>
    </location>
</feature>
<evidence type="ECO:0000313" key="4">
    <source>
        <dbReference type="EMBL" id="POR51641.1"/>
    </source>
</evidence>
<dbReference type="AlphaFoldDB" id="A0A2S4MAG6"/>
<proteinExistence type="predicted"/>
<dbReference type="InterPro" id="IPR017847">
    <property type="entry name" value="T6SS_RhsGE_Vgr_subset"/>
</dbReference>
<dbReference type="NCBIfam" id="TIGR01646">
    <property type="entry name" value="vgr_GE"/>
    <property type="match status" value="1"/>
</dbReference>
<reference evidence="4 5" key="1">
    <citation type="submission" date="2018-01" db="EMBL/GenBank/DDBJ databases">
        <title>Genomic Encyclopedia of Type Strains, Phase III (KMG-III): the genomes of soil and plant-associated and newly described type strains.</title>
        <authorList>
            <person name="Whitman W."/>
        </authorList>
    </citation>
    <scope>NUCLEOTIDE SEQUENCE [LARGE SCALE GENOMIC DNA]</scope>
    <source>
        <strain evidence="4 5">JCM 18070</strain>
    </source>
</reference>
<dbReference type="Gene3D" id="2.30.110.50">
    <property type="match status" value="1"/>
</dbReference>
<accession>A0A2S4MAG6</accession>
<dbReference type="Pfam" id="PF05954">
    <property type="entry name" value="Phage_GPD"/>
    <property type="match status" value="1"/>
</dbReference>
<sequence>MNIQRVFIGALPSQDTRPFRLYWRDSQSDLANLLFLQRLDIREDLCGGIEGRLSCISTSAGVALQNFLGQPITVQLVTDAGGVQSICGIVTDAHEGEADGSLTTYQLVVRDALSILERRVNTRIFRTKSTIDIIQTLVREWRTKSTTLGATFDIDLSRLDTSKYPVREQTLQFDESDADFIRRLCRREGIAWFVKSGGGQGSADLSQQPFHSLVLFDSVVKLEQAPARTVPYLSDATIGTNDAITHLTTGRQLVVGSIRRVSWDYKPSSMDQVQGSTRVDQGSAGNDLGKLLSDSRIDSPHIADSDDDNQRLGLARIAAQGGQAVRMDGASGVRNLAVGTWVAVTGHPELDRLDEVDRRVIITSLHHRGENNLPKDLSERAQSLFTASRWLFDSPPASANTRMRPSTIDGSDSSRYENVFTGVPRGTPLTPLYDPRVDLPRVYPITGKVTVPDGEEVHCDEYGRIFVQIQGLDEVDHAHAGGAGTQGTPADSAAVRVLGGLAGANFGQHVLPRGGMEVLLDFMNGDPDRMYVSGVFANGQNMPAAFSRAGALPGNRYLTGVVSKEISGSRTNQLRLDDTPEQISAQLASEHAHSQLNLGYLTQPRTDGKGDDRGEGAELRTDAAAAVRAARGMLLTTYARTQAKGTHLDRKELQELLDECTSLFASLGEYVSQNGGTASDPAGQKAVAAAFKDWESSSGTGSSAAGSAAGSASQAPAIVAVGAEAGSMVITPKTALVYAKQNVDQVADQHLQMAAGQRITATAGKGMHMFGRGEGVSAIAGEGKLVLQAQKDEIAATAQKGIQIMSIGDEVVVSGKTIRLVAADGSFMKIGSGITVGSNGAFTAHTAGHDFVGPSTDKVTPPSFGAKGADQKFRLRYPGTDSAENPHPVPNRPYEIALSNGQVIKGVSDSQGLTQLTADDAMHIASVKVFDAVK</sequence>
<feature type="region of interest" description="Disordered" evidence="1">
    <location>
        <begin position="396"/>
        <end position="415"/>
    </location>
</feature>
<evidence type="ECO:0000259" key="3">
    <source>
        <dbReference type="Pfam" id="PF13296"/>
    </source>
</evidence>
<dbReference type="SUPFAM" id="SSF69255">
    <property type="entry name" value="gp5 N-terminal domain-like"/>
    <property type="match status" value="1"/>
</dbReference>
<dbReference type="SUPFAM" id="SSF69279">
    <property type="entry name" value="Phage tail proteins"/>
    <property type="match status" value="2"/>
</dbReference>
<dbReference type="Proteomes" id="UP000237381">
    <property type="component" value="Unassembled WGS sequence"/>
</dbReference>
<dbReference type="NCBIfam" id="TIGR03361">
    <property type="entry name" value="VI_Rhs_Vgr"/>
    <property type="match status" value="1"/>
</dbReference>
<comment type="caution">
    <text evidence="4">The sequence shown here is derived from an EMBL/GenBank/DDBJ whole genome shotgun (WGS) entry which is preliminary data.</text>
</comment>
<dbReference type="InterPro" id="IPR037026">
    <property type="entry name" value="Vgr_OB-fold_dom_sf"/>
</dbReference>
<feature type="region of interest" description="Disordered" evidence="1">
    <location>
        <begin position="269"/>
        <end position="308"/>
    </location>
</feature>
<feature type="domain" description="DUF2345" evidence="2">
    <location>
        <begin position="712"/>
        <end position="855"/>
    </location>
</feature>
<protein>
    <submittedName>
        <fullName evidence="4">Type VI secretion system secreted protein VgrG</fullName>
    </submittedName>
</protein>
<evidence type="ECO:0000259" key="2">
    <source>
        <dbReference type="Pfam" id="PF10106"/>
    </source>
</evidence>
<dbReference type="InterPro" id="IPR018769">
    <property type="entry name" value="VgrG2_DUF2345"/>
</dbReference>